<comment type="caution">
    <text evidence="3">The sequence shown here is derived from an EMBL/GenBank/DDBJ whole genome shotgun (WGS) entry which is preliminary data.</text>
</comment>
<organism evidence="3 4">
    <name type="scientific">Chelatococcus caeni</name>
    <dbReference type="NCBI Taxonomy" id="1348468"/>
    <lineage>
        <taxon>Bacteria</taxon>
        <taxon>Pseudomonadati</taxon>
        <taxon>Pseudomonadota</taxon>
        <taxon>Alphaproteobacteria</taxon>
        <taxon>Hyphomicrobiales</taxon>
        <taxon>Chelatococcaceae</taxon>
        <taxon>Chelatococcus</taxon>
    </lineage>
</organism>
<dbReference type="InterPro" id="IPR032096">
    <property type="entry name" value="DUF4815"/>
</dbReference>
<evidence type="ECO:0000313" key="4">
    <source>
        <dbReference type="Proteomes" id="UP000577362"/>
    </source>
</evidence>
<keyword evidence="4" id="KW-1185">Reference proteome</keyword>
<feature type="domain" description="DUF4815" evidence="2">
    <location>
        <begin position="12"/>
        <end position="579"/>
    </location>
</feature>
<evidence type="ECO:0000256" key="1">
    <source>
        <dbReference type="SAM" id="MobiDB-lite"/>
    </source>
</evidence>
<reference evidence="3 4" key="1">
    <citation type="submission" date="2020-08" db="EMBL/GenBank/DDBJ databases">
        <title>Genomic Encyclopedia of Type Strains, Phase IV (KMG-IV): sequencing the most valuable type-strain genomes for metagenomic binning, comparative biology and taxonomic classification.</title>
        <authorList>
            <person name="Goeker M."/>
        </authorList>
    </citation>
    <scope>NUCLEOTIDE SEQUENCE [LARGE SCALE GENOMIC DNA]</scope>
    <source>
        <strain evidence="3 4">DSM 103737</strain>
    </source>
</reference>
<sequence>MYEHPSNLPGAYDRTAAHPEWSGVVFREDKFAQAAELNEVQSIVATRGRRIASLIAKDGDRVEAADIVVDVEHGRLTLAAGRVYVRGDVREVAARAIDGVALANVDVVVGVRLVRQYITEEDLPALAGLHPGTEAEGEPGAGRVVETVSWSLESASEPGDFYAVYLVRNGTVIDQTPPPSLSGINQAIAVYDRDANGSYIVNGCRVTALGRAGTDQVFSIEEGTANIFGFKRTRFSSTRYAEPELWDTEVIPAEPHSFDDAGTGTAVIRLNRGPIAAVNSVIITRQITETIVRGGTNNTSDALGREGVTQILEVKQGGTTFVQGTDYALAANRVDWSPAGAEPTPGSSYQVTYRYLDAVVPDAVGEDTVTVSGGVTGTAVQIGYSWKLPRIDLICLDQAGAVTYLTGQPARERPVAPIEPVTLLALAEVHNDWRGAPKIVNSGVRSVPYKEMWRYLGRLFDALDLIALERLRRDIDSREPVAKRGVFVDPLTSDRYRDAGEAQDAAVFGGSMQIAIDPTFHRVEMAGPIMLDYVEEVVIEQPLATACMRINPYQNFEPLPAKMTINPAVDFWTVSQTQWTSPATSVFAGGAVDRTTVTDVVVDQREQLAEFLRQIPVGFVIEGFGPGEILQRLTFDGVDVSPPGPIVADGEGTIVGQFVIPANVTAGQKRVAATGAGGSTAEALFVGQGRIEIRVMQRVTTVELSPPIDTGPQGADQSSGEGGSGDPLAQTVMLPQARHVLGLDVKFCAVGDPANHCVLELVEVDTGLPTRRVITDRVVPMATVEIDQWRGVRFPAPAFLTADREFAFVMKSDDADHSLAVASVGDFDAQAQKWVGGQPYSVGVLLSSANSRTWTPHQNTDLTMRVVAARFTQTVKVVELGAFDLVNCSDLIIRGSVELPTADCSFRFEVVRPSGEIIRLQPDQPYEFTSFVTETVALRAVLTGTEFVSPTLYPGVTLVAGTMRPSGTYVSRAFDMGTAIRLSSFAKTRLPAGSTLTAEVDAGDGNWQPVALQASTPLQDGWIEREYRLDPHTAQQGRLRLTLTGTPAARPSVADLRAVII</sequence>
<dbReference type="EMBL" id="JACIEN010000003">
    <property type="protein sequence ID" value="MBB4018237.1"/>
    <property type="molecule type" value="Genomic_DNA"/>
</dbReference>
<dbReference type="AlphaFoldDB" id="A0A840C7A9"/>
<proteinExistence type="predicted"/>
<dbReference type="RefSeq" id="WP_183317231.1">
    <property type="nucleotide sequence ID" value="NZ_JACIEN010000003.1"/>
</dbReference>
<feature type="region of interest" description="Disordered" evidence="1">
    <location>
        <begin position="702"/>
        <end position="729"/>
    </location>
</feature>
<evidence type="ECO:0000259" key="2">
    <source>
        <dbReference type="Pfam" id="PF16075"/>
    </source>
</evidence>
<accession>A0A840C7A9</accession>
<name>A0A840C7A9_9HYPH</name>
<protein>
    <recommendedName>
        <fullName evidence="2">DUF4815 domain-containing protein</fullName>
    </recommendedName>
</protein>
<dbReference type="Pfam" id="PF16075">
    <property type="entry name" value="DUF4815"/>
    <property type="match status" value="1"/>
</dbReference>
<dbReference type="Proteomes" id="UP000577362">
    <property type="component" value="Unassembled WGS sequence"/>
</dbReference>
<gene>
    <name evidence="3" type="ORF">GGR16_003271</name>
</gene>
<evidence type="ECO:0000313" key="3">
    <source>
        <dbReference type="EMBL" id="MBB4018237.1"/>
    </source>
</evidence>